<evidence type="ECO:0000313" key="4">
    <source>
        <dbReference type="Proteomes" id="UP000678895"/>
    </source>
</evidence>
<dbReference type="Proteomes" id="UP000678895">
    <property type="component" value="Unassembled WGS sequence"/>
</dbReference>
<dbReference type="InterPro" id="IPR029045">
    <property type="entry name" value="ClpP/crotonase-like_dom_sf"/>
</dbReference>
<evidence type="ECO:0000256" key="2">
    <source>
        <dbReference type="SAM" id="SignalP"/>
    </source>
</evidence>
<evidence type="ECO:0000256" key="1">
    <source>
        <dbReference type="SAM" id="Coils"/>
    </source>
</evidence>
<proteinExistence type="predicted"/>
<keyword evidence="1" id="KW-0175">Coiled coil</keyword>
<name>A0A920CN38_9BACL</name>
<protein>
    <recommendedName>
        <fullName evidence="5">Peptidase S41</fullName>
    </recommendedName>
</protein>
<sequence>MKMKKKRFIRFSVVWLLCSALAASLTACLGGGSPVDKASVTTDAEASAQKLDPQQAKEIILRGSFTDEERNRLLREDILYFAEEFPSKHKYPFTYLTEEAFNRQLKELADKVDRLNNNQVFVELNKIIAKIKDAHTSINYWDGYTYPLQFYMFGEDIYVVNADQGLQEALNARITAVNGVPIDEVVDKLTELVSYENESWLMARLPEYFASPVHMHGLGIIDNEKSTLFTLEKEGEQQDLLIPILNYGEEADWINTATKDIFTGLYEQNYEYRYLPEHQTIYFEYNACAEQEGLKFSSFNKQMFEEIEKQSPKRLILDLRSNGGGNSEVLNPFTKALKNYTAKHPDMQVFILIGRNTFSSGMFAIYRTIEAAPNAVTVGERSGGAIDCYGDVRMFQLPNSQLPIGYSTKYFEFSSSFSYKNPGEGTFIPDVEMTPAFEDYVKANDVVLNYALSN</sequence>
<dbReference type="Gene3D" id="3.90.226.10">
    <property type="entry name" value="2-enoyl-CoA Hydratase, Chain A, domain 1"/>
    <property type="match status" value="1"/>
</dbReference>
<organism evidence="3 4">
    <name type="scientific">Paenibacillus apis</name>
    <dbReference type="NCBI Taxonomy" id="1792174"/>
    <lineage>
        <taxon>Bacteria</taxon>
        <taxon>Bacillati</taxon>
        <taxon>Bacillota</taxon>
        <taxon>Bacilli</taxon>
        <taxon>Bacillales</taxon>
        <taxon>Paenibacillaceae</taxon>
        <taxon>Paenibacillus</taxon>
    </lineage>
</organism>
<dbReference type="SUPFAM" id="SSF52096">
    <property type="entry name" value="ClpP/crotonase"/>
    <property type="match status" value="1"/>
</dbReference>
<keyword evidence="4" id="KW-1185">Reference proteome</keyword>
<dbReference type="PROSITE" id="PS51257">
    <property type="entry name" value="PROKAR_LIPOPROTEIN"/>
    <property type="match status" value="1"/>
</dbReference>
<comment type="caution">
    <text evidence="3">The sequence shown here is derived from an EMBL/GenBank/DDBJ whole genome shotgun (WGS) entry which is preliminary data.</text>
</comment>
<dbReference type="AlphaFoldDB" id="A0A920CN38"/>
<evidence type="ECO:0008006" key="5">
    <source>
        <dbReference type="Google" id="ProtNLM"/>
    </source>
</evidence>
<feature type="coiled-coil region" evidence="1">
    <location>
        <begin position="98"/>
        <end position="125"/>
    </location>
</feature>
<gene>
    <name evidence="3" type="ORF">J41TS4_47680</name>
</gene>
<keyword evidence="2" id="KW-0732">Signal</keyword>
<accession>A0A920CN38</accession>
<feature type="signal peptide" evidence="2">
    <location>
        <begin position="1"/>
        <end position="22"/>
    </location>
</feature>
<reference evidence="3" key="1">
    <citation type="submission" date="2021-03" db="EMBL/GenBank/DDBJ databases">
        <title>Antimicrobial resistance genes in bacteria isolated from Japanese honey, and their potential for conferring macrolide and lincosamide resistance in the American foulbrood pathogen Paenibacillus larvae.</title>
        <authorList>
            <person name="Okamoto M."/>
            <person name="Kumagai M."/>
            <person name="Kanamori H."/>
            <person name="Takamatsu D."/>
        </authorList>
    </citation>
    <scope>NUCLEOTIDE SEQUENCE</scope>
    <source>
        <strain evidence="3">J41TS4</strain>
    </source>
</reference>
<dbReference type="EMBL" id="BORS01000027">
    <property type="protein sequence ID" value="GIO45010.1"/>
    <property type="molecule type" value="Genomic_DNA"/>
</dbReference>
<dbReference type="RefSeq" id="WP_301630824.1">
    <property type="nucleotide sequence ID" value="NZ_BORS01000027.1"/>
</dbReference>
<evidence type="ECO:0000313" key="3">
    <source>
        <dbReference type="EMBL" id="GIO45010.1"/>
    </source>
</evidence>
<feature type="chain" id="PRO_5038483118" description="Peptidase S41" evidence="2">
    <location>
        <begin position="23"/>
        <end position="454"/>
    </location>
</feature>